<dbReference type="OrthoDB" id="9806388at2"/>
<dbReference type="InterPro" id="IPR000994">
    <property type="entry name" value="Pept_M24"/>
</dbReference>
<feature type="domain" description="Peptidase M24" evidence="1">
    <location>
        <begin position="166"/>
        <end position="374"/>
    </location>
</feature>
<reference evidence="2 3" key="1">
    <citation type="submission" date="2019-03" db="EMBL/GenBank/DDBJ databases">
        <title>Genomic Encyclopedia of Type Strains, Phase IV (KMG-IV): sequencing the most valuable type-strain genomes for metagenomic binning, comparative biology and taxonomic classification.</title>
        <authorList>
            <person name="Goeker M."/>
        </authorList>
    </citation>
    <scope>NUCLEOTIDE SEQUENCE [LARGE SCALE GENOMIC DNA]</scope>
    <source>
        <strain evidence="2 3">DSM 100059</strain>
    </source>
</reference>
<dbReference type="PANTHER" id="PTHR46112:SF2">
    <property type="entry name" value="XAA-PRO AMINOPEPTIDASE P-RELATED"/>
    <property type="match status" value="1"/>
</dbReference>
<dbReference type="Gene3D" id="3.90.230.10">
    <property type="entry name" value="Creatinase/methionine aminopeptidase superfamily"/>
    <property type="match status" value="1"/>
</dbReference>
<accession>A0A4R8DEE7</accession>
<dbReference type="Gene3D" id="3.40.350.10">
    <property type="entry name" value="Creatinase/prolidase N-terminal domain"/>
    <property type="match status" value="1"/>
</dbReference>
<sequence length="389" mass="42244">MSMNESRKQQLDGMLQQRGAGAFLFWRPDELVLTLGYLPHWGISFLLYPRDGEPVLFVPELEPEDILPAGIAVHTFPWGVLDGPDPWEELYAGIRGVLKVRGLHRLPLSFTKDIGRSAPCRMAGEQAPLPPGLCDRLSLLCLGGYIETDTESLYTVKTPQDIAALEVTHRVATLAVRTFYRNLQPGKTEAAVAAAVEAAVQEATGSEGVDYAKAWGLVQSGINTAAAGRFNRSTGKALAAGEGVLLELSICINGYWADITRVGQTGQLPPVHKKIVDIVAEAQAAAIESMRPGVAMEVIDERARRVIRAAGYGDHFAHGLGHHVGFRYHDPGPGLWPGSRALLRPGMILTVEPGIYGVDIACGARIEDNVLVTEDGYRILSDYYRDLTI</sequence>
<dbReference type="InterPro" id="IPR029149">
    <property type="entry name" value="Creatin/AminoP/Spt16_N"/>
</dbReference>
<keyword evidence="2" id="KW-0031">Aminopeptidase</keyword>
<dbReference type="AlphaFoldDB" id="A0A4R8DEE7"/>
<gene>
    <name evidence="2" type="ORF">EDB95_3720</name>
</gene>
<dbReference type="InterPro" id="IPR036005">
    <property type="entry name" value="Creatinase/aminopeptidase-like"/>
</dbReference>
<evidence type="ECO:0000313" key="2">
    <source>
        <dbReference type="EMBL" id="TDW95899.1"/>
    </source>
</evidence>
<dbReference type="Pfam" id="PF00557">
    <property type="entry name" value="Peptidase_M24"/>
    <property type="match status" value="1"/>
</dbReference>
<keyword evidence="2" id="KW-0645">Protease</keyword>
<protein>
    <submittedName>
        <fullName evidence="2">Xaa-Pro aminopeptidase</fullName>
    </submittedName>
</protein>
<dbReference type="InterPro" id="IPR050659">
    <property type="entry name" value="Peptidase_M24B"/>
</dbReference>
<evidence type="ECO:0000313" key="3">
    <source>
        <dbReference type="Proteomes" id="UP000294498"/>
    </source>
</evidence>
<evidence type="ECO:0000259" key="1">
    <source>
        <dbReference type="Pfam" id="PF00557"/>
    </source>
</evidence>
<comment type="caution">
    <text evidence="2">The sequence shown here is derived from an EMBL/GenBank/DDBJ whole genome shotgun (WGS) entry which is preliminary data.</text>
</comment>
<dbReference type="EMBL" id="SODV01000002">
    <property type="protein sequence ID" value="TDW95899.1"/>
    <property type="molecule type" value="Genomic_DNA"/>
</dbReference>
<keyword evidence="2" id="KW-0378">Hydrolase</keyword>
<dbReference type="PANTHER" id="PTHR46112">
    <property type="entry name" value="AMINOPEPTIDASE"/>
    <property type="match status" value="1"/>
</dbReference>
<dbReference type="SUPFAM" id="SSF55920">
    <property type="entry name" value="Creatinase/aminopeptidase"/>
    <property type="match status" value="1"/>
</dbReference>
<name>A0A4R8DEE7_9BACT</name>
<proteinExistence type="predicted"/>
<dbReference type="GO" id="GO:0004177">
    <property type="term" value="F:aminopeptidase activity"/>
    <property type="evidence" value="ECO:0007669"/>
    <property type="project" value="UniProtKB-KW"/>
</dbReference>
<keyword evidence="3" id="KW-1185">Reference proteome</keyword>
<dbReference type="Proteomes" id="UP000294498">
    <property type="component" value="Unassembled WGS sequence"/>
</dbReference>
<organism evidence="2 3">
    <name type="scientific">Dinghuibacter silviterrae</name>
    <dbReference type="NCBI Taxonomy" id="1539049"/>
    <lineage>
        <taxon>Bacteria</taxon>
        <taxon>Pseudomonadati</taxon>
        <taxon>Bacteroidota</taxon>
        <taxon>Chitinophagia</taxon>
        <taxon>Chitinophagales</taxon>
        <taxon>Chitinophagaceae</taxon>
        <taxon>Dinghuibacter</taxon>
    </lineage>
</organism>